<keyword evidence="1" id="KW-0472">Membrane</keyword>
<evidence type="ECO:0000313" key="2">
    <source>
        <dbReference type="EMBL" id="JAD88619.1"/>
    </source>
</evidence>
<reference evidence="2" key="2">
    <citation type="journal article" date="2015" name="Data Brief">
        <title>Shoot transcriptome of the giant reed, Arundo donax.</title>
        <authorList>
            <person name="Barrero R.A."/>
            <person name="Guerrero F.D."/>
            <person name="Moolhuijzen P."/>
            <person name="Goolsby J.A."/>
            <person name="Tidwell J."/>
            <person name="Bellgard S.E."/>
            <person name="Bellgard M.I."/>
        </authorList>
    </citation>
    <scope>NUCLEOTIDE SEQUENCE</scope>
    <source>
        <tissue evidence="2">Shoot tissue taken approximately 20 cm above the soil surface</tissue>
    </source>
</reference>
<dbReference type="AlphaFoldDB" id="A0A0A9DJA3"/>
<evidence type="ECO:0000256" key="1">
    <source>
        <dbReference type="SAM" id="Phobius"/>
    </source>
</evidence>
<keyword evidence="1" id="KW-0812">Transmembrane</keyword>
<accession>A0A0A9DJA3</accession>
<reference evidence="2" key="1">
    <citation type="submission" date="2014-09" db="EMBL/GenBank/DDBJ databases">
        <authorList>
            <person name="Magalhaes I.L.F."/>
            <person name="Oliveira U."/>
            <person name="Santos F.R."/>
            <person name="Vidigal T.H.D.A."/>
            <person name="Brescovit A.D."/>
            <person name="Santos A.J."/>
        </authorList>
    </citation>
    <scope>NUCLEOTIDE SEQUENCE</scope>
    <source>
        <tissue evidence="2">Shoot tissue taken approximately 20 cm above the soil surface</tissue>
    </source>
</reference>
<proteinExistence type="predicted"/>
<dbReference type="EMBL" id="GBRH01209276">
    <property type="protein sequence ID" value="JAD88619.1"/>
    <property type="molecule type" value="Transcribed_RNA"/>
</dbReference>
<protein>
    <submittedName>
        <fullName evidence="2">Uncharacterized protein</fullName>
    </submittedName>
</protein>
<feature type="transmembrane region" description="Helical" evidence="1">
    <location>
        <begin position="21"/>
        <end position="42"/>
    </location>
</feature>
<keyword evidence="1" id="KW-1133">Transmembrane helix</keyword>
<organism evidence="2">
    <name type="scientific">Arundo donax</name>
    <name type="common">Giant reed</name>
    <name type="synonym">Donax arundinaceus</name>
    <dbReference type="NCBI Taxonomy" id="35708"/>
    <lineage>
        <taxon>Eukaryota</taxon>
        <taxon>Viridiplantae</taxon>
        <taxon>Streptophyta</taxon>
        <taxon>Embryophyta</taxon>
        <taxon>Tracheophyta</taxon>
        <taxon>Spermatophyta</taxon>
        <taxon>Magnoliopsida</taxon>
        <taxon>Liliopsida</taxon>
        <taxon>Poales</taxon>
        <taxon>Poaceae</taxon>
        <taxon>PACMAD clade</taxon>
        <taxon>Arundinoideae</taxon>
        <taxon>Arundineae</taxon>
        <taxon>Arundo</taxon>
    </lineage>
</organism>
<sequence>MEVLLTRSQSLLHLCFRQGSSLMTMLIFLYFFLCPLYTVALICSFDFTASFGIAICYHTLTLSHCFLCHCNAA</sequence>
<name>A0A0A9DJA3_ARUDO</name>